<dbReference type="GO" id="GO:0035243">
    <property type="term" value="F:protein-arginine omega-N symmetric methyltransferase activity"/>
    <property type="evidence" value="ECO:0007669"/>
    <property type="project" value="TreeGrafter"/>
</dbReference>
<gene>
    <name evidence="3" type="ORF">H7B90_28940</name>
</gene>
<dbReference type="InterPro" id="IPR038375">
    <property type="entry name" value="NDUFAF7_sf"/>
</dbReference>
<dbReference type="InterPro" id="IPR003788">
    <property type="entry name" value="NDUFAF7"/>
</dbReference>
<dbReference type="Pfam" id="PF02636">
    <property type="entry name" value="Methyltransf_28"/>
    <property type="match status" value="1"/>
</dbReference>
<evidence type="ECO:0000313" key="4">
    <source>
        <dbReference type="Proteomes" id="UP000553776"/>
    </source>
</evidence>
<keyword evidence="4" id="KW-1185">Reference proteome</keyword>
<dbReference type="GO" id="GO:0032259">
    <property type="term" value="P:methylation"/>
    <property type="evidence" value="ECO:0007669"/>
    <property type="project" value="UniProtKB-KW"/>
</dbReference>
<comment type="caution">
    <text evidence="3">The sequence shown here is derived from an EMBL/GenBank/DDBJ whole genome shotgun (WGS) entry which is preliminary data.</text>
</comment>
<proteinExistence type="predicted"/>
<protein>
    <submittedName>
        <fullName evidence="3">SAM-dependent methyltransferase</fullName>
    </submittedName>
</protein>
<name>A0A841U6H0_9BACL</name>
<accession>A0A841U6H0</accession>
<reference evidence="3 4" key="1">
    <citation type="submission" date="2020-08" db="EMBL/GenBank/DDBJ databases">
        <title>Cohnella phylogeny.</title>
        <authorList>
            <person name="Dunlap C."/>
        </authorList>
    </citation>
    <scope>NUCLEOTIDE SEQUENCE [LARGE SCALE GENOMIC DNA]</scope>
    <source>
        <strain evidence="3 4">DSM 25239</strain>
    </source>
</reference>
<evidence type="ECO:0000313" key="3">
    <source>
        <dbReference type="EMBL" id="MBB6695429.1"/>
    </source>
</evidence>
<evidence type="ECO:0000256" key="2">
    <source>
        <dbReference type="ARBA" id="ARBA00022679"/>
    </source>
</evidence>
<keyword evidence="2 3" id="KW-0808">Transferase</keyword>
<evidence type="ECO:0000256" key="1">
    <source>
        <dbReference type="ARBA" id="ARBA00022603"/>
    </source>
</evidence>
<dbReference type="EMBL" id="JACJVR010000128">
    <property type="protein sequence ID" value="MBB6695429.1"/>
    <property type="molecule type" value="Genomic_DNA"/>
</dbReference>
<dbReference type="SUPFAM" id="SSF53335">
    <property type="entry name" value="S-adenosyl-L-methionine-dependent methyltransferases"/>
    <property type="match status" value="1"/>
</dbReference>
<dbReference type="Proteomes" id="UP000553776">
    <property type="component" value="Unassembled WGS sequence"/>
</dbReference>
<keyword evidence="1 3" id="KW-0489">Methyltransferase</keyword>
<dbReference type="Gene3D" id="3.40.50.12710">
    <property type="match status" value="1"/>
</dbReference>
<dbReference type="InterPro" id="IPR029063">
    <property type="entry name" value="SAM-dependent_MTases_sf"/>
</dbReference>
<organism evidence="3 4">
    <name type="scientific">Cohnella xylanilytica</name>
    <dbReference type="NCBI Taxonomy" id="557555"/>
    <lineage>
        <taxon>Bacteria</taxon>
        <taxon>Bacillati</taxon>
        <taxon>Bacillota</taxon>
        <taxon>Bacilli</taxon>
        <taxon>Bacillales</taxon>
        <taxon>Paenibacillaceae</taxon>
        <taxon>Cohnella</taxon>
    </lineage>
</organism>
<dbReference type="PANTHER" id="PTHR12049">
    <property type="entry name" value="PROTEIN ARGININE METHYLTRANSFERASE NDUFAF7, MITOCHONDRIAL"/>
    <property type="match status" value="1"/>
</dbReference>
<sequence>MTNSERSPREPGIAGAIREAIRAGGRTGRDMDGRERRCISFRDYMAICLYDPAYGYYRGPEKVRVGREGDFYTSSYIGDVLGERLGAYARGLAAERFGRAETVELVDWGGGTGRLAKQMLGGWNAAAEAAGAGETGTGEAGAAAFEGPRVRVTVVDDDPAHRREAETRLAAEIAAGAARVLSAAEAEAQPWRERPVVVVANELLDAMPVHRVVLRGGRLREWAVAWDDESGRPVPCAAEPSTPRLAETMARSGIRLREGQTAEIGLEAADWIASLAGKLGRAIVAVVDYGDEAEELTAGHRMAGTLLCYRRHVASGDPFEAPGEQDITAHVDFTSVRAAAEAAGWSALWYGTQKRFLVEAGVLERLAEHAFADLFHPVARTNRAIRQLLLSDGMSELFKVLVLAKG</sequence>
<dbReference type="RefSeq" id="WP_185139380.1">
    <property type="nucleotide sequence ID" value="NZ_JACJVR010000128.1"/>
</dbReference>
<dbReference type="AlphaFoldDB" id="A0A841U6H0"/>
<dbReference type="PANTHER" id="PTHR12049:SF7">
    <property type="entry name" value="PROTEIN ARGININE METHYLTRANSFERASE NDUFAF7, MITOCHONDRIAL"/>
    <property type="match status" value="1"/>
</dbReference>